<accession>A0ABX0NJ93</accession>
<protein>
    <recommendedName>
        <fullName evidence="3">Exonuclease domain-containing protein</fullName>
    </recommendedName>
</protein>
<evidence type="ECO:0000313" key="2">
    <source>
        <dbReference type="Proteomes" id="UP000621455"/>
    </source>
</evidence>
<name>A0ABX0NJ93_9BURK</name>
<sequence>MTLRDIFVDNYRYHEIRYPFSEDHINIKKRFADNLSMRKPCGLEQALAKVGLEFEGQPHRGIDDARNMANLSPYLFF</sequence>
<evidence type="ECO:0000313" key="1">
    <source>
        <dbReference type="EMBL" id="NHZ83842.1"/>
    </source>
</evidence>
<proteinExistence type="predicted"/>
<dbReference type="InterPro" id="IPR012337">
    <property type="entry name" value="RNaseH-like_sf"/>
</dbReference>
<dbReference type="InterPro" id="IPR051274">
    <property type="entry name" value="3-5_Exoribonuclease"/>
</dbReference>
<comment type="caution">
    <text evidence="1">The sequence shown here is derived from an EMBL/GenBank/DDBJ whole genome shotgun (WGS) entry which is preliminary data.</text>
</comment>
<evidence type="ECO:0008006" key="3">
    <source>
        <dbReference type="Google" id="ProtNLM"/>
    </source>
</evidence>
<dbReference type="EMBL" id="WHJG01000064">
    <property type="protein sequence ID" value="NHZ83842.1"/>
    <property type="molecule type" value="Genomic_DNA"/>
</dbReference>
<organism evidence="1 2">
    <name type="scientific">Massilia frigida</name>
    <dbReference type="NCBI Taxonomy" id="2609281"/>
    <lineage>
        <taxon>Bacteria</taxon>
        <taxon>Pseudomonadati</taxon>
        <taxon>Pseudomonadota</taxon>
        <taxon>Betaproteobacteria</taxon>
        <taxon>Burkholderiales</taxon>
        <taxon>Oxalobacteraceae</taxon>
        <taxon>Telluria group</taxon>
        <taxon>Massilia</taxon>
    </lineage>
</organism>
<dbReference type="PANTHER" id="PTHR23044:SF61">
    <property type="entry name" value="3'-5' EXORIBONUCLEASE 1-RELATED"/>
    <property type="match status" value="1"/>
</dbReference>
<dbReference type="Gene3D" id="3.30.420.10">
    <property type="entry name" value="Ribonuclease H-like superfamily/Ribonuclease H"/>
    <property type="match status" value="1"/>
</dbReference>
<reference evidence="1 2" key="1">
    <citation type="submission" date="2019-10" db="EMBL/GenBank/DDBJ databases">
        <title>Taxonomy of Antarctic Massilia spp.: description of Massilia rubra sp. nov., Massilia aquatica sp. nov., Massilia mucilaginosa sp. nov., Massilia frigida sp. nov. isolated from streams, lakes and regoliths.</title>
        <authorList>
            <person name="Holochova P."/>
            <person name="Sedlacek I."/>
            <person name="Kralova S."/>
            <person name="Maslanova I."/>
            <person name="Busse H.-J."/>
            <person name="Stankova E."/>
            <person name="Vrbovska V."/>
            <person name="Kovarovic V."/>
            <person name="Bartak M."/>
            <person name="Svec P."/>
            <person name="Pantucek R."/>
        </authorList>
    </citation>
    <scope>NUCLEOTIDE SEQUENCE [LARGE SCALE GENOMIC DNA]</scope>
    <source>
        <strain evidence="1 2">CCM 8695</strain>
    </source>
</reference>
<dbReference type="Proteomes" id="UP000621455">
    <property type="component" value="Unassembled WGS sequence"/>
</dbReference>
<gene>
    <name evidence="1" type="ORF">F2P44_31920</name>
</gene>
<dbReference type="InterPro" id="IPR036397">
    <property type="entry name" value="RNaseH_sf"/>
</dbReference>
<dbReference type="PANTHER" id="PTHR23044">
    <property type="entry name" value="3'-5' EXONUCLEASE ERI1-RELATED"/>
    <property type="match status" value="1"/>
</dbReference>
<keyword evidence="2" id="KW-1185">Reference proteome</keyword>
<dbReference type="SUPFAM" id="SSF53098">
    <property type="entry name" value="Ribonuclease H-like"/>
    <property type="match status" value="1"/>
</dbReference>
<dbReference type="RefSeq" id="WP_167093899.1">
    <property type="nucleotide sequence ID" value="NZ_WHJG01000064.1"/>
</dbReference>